<comment type="caution">
    <text evidence="6">The sequence shown here is derived from an EMBL/GenBank/DDBJ whole genome shotgun (WGS) entry which is preliminary data.</text>
</comment>
<dbReference type="Gene3D" id="3.40.630.40">
    <property type="entry name" value="Zn-dependent exopeptidases"/>
    <property type="match status" value="1"/>
</dbReference>
<evidence type="ECO:0000259" key="4">
    <source>
        <dbReference type="PROSITE" id="PS51272"/>
    </source>
</evidence>
<evidence type="ECO:0000313" key="6">
    <source>
        <dbReference type="EMBL" id="GIN62099.1"/>
    </source>
</evidence>
<dbReference type="EMBL" id="BORC01000003">
    <property type="protein sequence ID" value="GIN62099.1"/>
    <property type="molecule type" value="Genomic_DNA"/>
</dbReference>
<feature type="domain" description="SH3b" evidence="5">
    <location>
        <begin position="197"/>
        <end position="259"/>
    </location>
</feature>
<dbReference type="Proteomes" id="UP000682111">
    <property type="component" value="Unassembled WGS sequence"/>
</dbReference>
<dbReference type="PROSITE" id="PS51272">
    <property type="entry name" value="SLH"/>
    <property type="match status" value="2"/>
</dbReference>
<protein>
    <submittedName>
        <fullName evidence="6">N-acetylmuramoyl-L-alanine amidase</fullName>
    </submittedName>
</protein>
<dbReference type="InterPro" id="IPR003646">
    <property type="entry name" value="SH3-like_bac-type"/>
</dbReference>
<dbReference type="GO" id="GO:0030288">
    <property type="term" value="C:outer membrane-bounded periplasmic space"/>
    <property type="evidence" value="ECO:0007669"/>
    <property type="project" value="TreeGrafter"/>
</dbReference>
<feature type="domain" description="SLH" evidence="4">
    <location>
        <begin position="24"/>
        <end position="83"/>
    </location>
</feature>
<dbReference type="Pfam" id="PF00395">
    <property type="entry name" value="SLH"/>
    <property type="match status" value="2"/>
</dbReference>
<keyword evidence="1" id="KW-0732">Signal</keyword>
<reference evidence="6" key="1">
    <citation type="submission" date="2021-03" db="EMBL/GenBank/DDBJ databases">
        <title>Antimicrobial resistance genes in bacteria isolated from Japanese honey, and their potential for conferring macrolide and lincosamide resistance in the American foulbrood pathogen Paenibacillus larvae.</title>
        <authorList>
            <person name="Okamoto M."/>
            <person name="Kumagai M."/>
            <person name="Kanamori H."/>
            <person name="Takamatsu D."/>
        </authorList>
    </citation>
    <scope>NUCLEOTIDE SEQUENCE</scope>
    <source>
        <strain evidence="6">J27TS8</strain>
    </source>
</reference>
<accession>A0A919WI18</accession>
<evidence type="ECO:0000256" key="2">
    <source>
        <dbReference type="ARBA" id="ARBA00022801"/>
    </source>
</evidence>
<dbReference type="GO" id="GO:0008745">
    <property type="term" value="F:N-acetylmuramoyl-L-alanine amidase activity"/>
    <property type="evidence" value="ECO:0007669"/>
    <property type="project" value="InterPro"/>
</dbReference>
<name>A0A919WI18_9BACI</name>
<dbReference type="SMART" id="SM00646">
    <property type="entry name" value="Ami_3"/>
    <property type="match status" value="1"/>
</dbReference>
<dbReference type="PROSITE" id="PS51781">
    <property type="entry name" value="SH3B"/>
    <property type="match status" value="1"/>
</dbReference>
<dbReference type="PANTHER" id="PTHR30404">
    <property type="entry name" value="N-ACETYLMURAMOYL-L-ALANINE AMIDASE"/>
    <property type="match status" value="1"/>
</dbReference>
<dbReference type="InterPro" id="IPR001119">
    <property type="entry name" value="SLH_dom"/>
</dbReference>
<dbReference type="GO" id="GO:0071555">
    <property type="term" value="P:cell wall organization"/>
    <property type="evidence" value="ECO:0007669"/>
    <property type="project" value="UniProtKB-KW"/>
</dbReference>
<dbReference type="PANTHER" id="PTHR30404:SF0">
    <property type="entry name" value="N-ACETYLMURAMOYL-L-ALANINE AMIDASE AMIC"/>
    <property type="match status" value="1"/>
</dbReference>
<dbReference type="SUPFAM" id="SSF53187">
    <property type="entry name" value="Zn-dependent exopeptidases"/>
    <property type="match status" value="1"/>
</dbReference>
<dbReference type="SMART" id="SM00287">
    <property type="entry name" value="SH3b"/>
    <property type="match status" value="1"/>
</dbReference>
<sequence length="465" mass="50773">MRKTVFVILLVFVIWPLTVSNIQAAQSFKDVGSTHRALVSINYLAEGGIVSGNGNGHFLPDKTVTRAEAATMIGRAVGLDGTKRNTRFHDVGSQSFASGYIQSAVDAKIISGYVDGSFKPNNPVTRGEMALLISRAFHYNATNTASAAEALMKRGIAQGITQTDFGYTYNIKRADFAVFLARSINYKLRISPQVSFNIETEVTASSLNVRTGPSTAYGAVGSIPKGTKVQGSYIVGEWMYIRSSKLEGFVNSSYLSGTDTPKPGENNGQSVASQMIVIDPGHGGHDPGASGFGLKEKDVVLDTSLKVKALLDKTPFKLTMTRETDVYPTLAKRVEIAKAAKGNIFVSIHANKFNGAANGTETYYYSAATNPYVADSKLLATKIQNRLLAAWNLRNRDVKKGNFHVIRENNMPAVLVEMGFIDNEKDVEKLKSPEWRQKAAEAIFYGILDFYKEKGFNVTSYYSIK</sequence>
<feature type="domain" description="SLH" evidence="4">
    <location>
        <begin position="84"/>
        <end position="147"/>
    </location>
</feature>
<dbReference type="GO" id="GO:0009253">
    <property type="term" value="P:peptidoglycan catabolic process"/>
    <property type="evidence" value="ECO:0007669"/>
    <property type="project" value="InterPro"/>
</dbReference>
<evidence type="ECO:0000313" key="7">
    <source>
        <dbReference type="Proteomes" id="UP000682111"/>
    </source>
</evidence>
<evidence type="ECO:0000256" key="3">
    <source>
        <dbReference type="ARBA" id="ARBA00023316"/>
    </source>
</evidence>
<evidence type="ECO:0000259" key="5">
    <source>
        <dbReference type="PROSITE" id="PS51781"/>
    </source>
</evidence>
<gene>
    <name evidence="6" type="ORF">J27TS8_20920</name>
</gene>
<dbReference type="InterPro" id="IPR050695">
    <property type="entry name" value="N-acetylmuramoyl_amidase_3"/>
</dbReference>
<dbReference type="InterPro" id="IPR002508">
    <property type="entry name" value="MurNAc-LAA_cat"/>
</dbReference>
<keyword evidence="2" id="KW-0378">Hydrolase</keyword>
<dbReference type="Gene3D" id="2.30.30.40">
    <property type="entry name" value="SH3 Domains"/>
    <property type="match status" value="1"/>
</dbReference>
<dbReference type="Pfam" id="PF01520">
    <property type="entry name" value="Amidase_3"/>
    <property type="match status" value="1"/>
</dbReference>
<dbReference type="Pfam" id="PF08239">
    <property type="entry name" value="SH3_3"/>
    <property type="match status" value="1"/>
</dbReference>
<proteinExistence type="predicted"/>
<dbReference type="RefSeq" id="WP_212933622.1">
    <property type="nucleotide sequence ID" value="NZ_BORC01000003.1"/>
</dbReference>
<keyword evidence="3" id="KW-0961">Cell wall biogenesis/degradation</keyword>
<keyword evidence="7" id="KW-1185">Reference proteome</keyword>
<dbReference type="AlphaFoldDB" id="A0A919WI18"/>
<evidence type="ECO:0000256" key="1">
    <source>
        <dbReference type="ARBA" id="ARBA00022729"/>
    </source>
</evidence>
<organism evidence="6 7">
    <name type="scientific">Robertmurraya siralis</name>
    <dbReference type="NCBI Taxonomy" id="77777"/>
    <lineage>
        <taxon>Bacteria</taxon>
        <taxon>Bacillati</taxon>
        <taxon>Bacillota</taxon>
        <taxon>Bacilli</taxon>
        <taxon>Bacillales</taxon>
        <taxon>Bacillaceae</taxon>
        <taxon>Robertmurraya</taxon>
    </lineage>
</organism>
<dbReference type="CDD" id="cd02696">
    <property type="entry name" value="MurNAc-LAA"/>
    <property type="match status" value="1"/>
</dbReference>